<keyword evidence="1" id="KW-0732">Signal</keyword>
<comment type="caution">
    <text evidence="2">The sequence shown here is derived from an EMBL/GenBank/DDBJ whole genome shotgun (WGS) entry which is preliminary data.</text>
</comment>
<accession>A0ABQ1YAG9</accession>
<evidence type="ECO:0000313" key="2">
    <source>
        <dbReference type="EMBL" id="GGH18739.1"/>
    </source>
</evidence>
<dbReference type="Proteomes" id="UP000659344">
    <property type="component" value="Unassembled WGS sequence"/>
</dbReference>
<reference evidence="3" key="1">
    <citation type="journal article" date="2019" name="Int. J. Syst. Evol. Microbiol.">
        <title>The Global Catalogue of Microorganisms (GCM) 10K type strain sequencing project: providing services to taxonomists for standard genome sequencing and annotation.</title>
        <authorList>
            <consortium name="The Broad Institute Genomics Platform"/>
            <consortium name="The Broad Institute Genome Sequencing Center for Infectious Disease"/>
            <person name="Wu L."/>
            <person name="Ma J."/>
        </authorList>
    </citation>
    <scope>NUCLEOTIDE SEQUENCE [LARGE SCALE GENOMIC DNA]</scope>
    <source>
        <strain evidence="3">CGMCC 1.12769</strain>
    </source>
</reference>
<protein>
    <submittedName>
        <fullName evidence="2">Uncharacterized protein</fullName>
    </submittedName>
</protein>
<sequence>MIFYRRIISTLVLTSILIASCSNATEETSSNIHPAIVMEQDRVIHTARQIVPVSQVPALDAYLSKEQYTKIEFDRLQVSSIYDTNQVEVVRVGYGCGNKMCQNVLVQVKDNETLSLELPESIYMDSLLLQSQYDTRALIQYGYDEGNVNRSGIVGIDLDTFQILKITDEDIEKLMGQIPIQEKTWIDAQTIELMIADVPDGSFEALKVWYDILNKEPSKAPTRKVIVTFTT</sequence>
<dbReference type="PROSITE" id="PS51257">
    <property type="entry name" value="PROKAR_LIPOPROTEIN"/>
    <property type="match status" value="1"/>
</dbReference>
<gene>
    <name evidence="2" type="ORF">GCM10008013_14920</name>
</gene>
<proteinExistence type="predicted"/>
<keyword evidence="3" id="KW-1185">Reference proteome</keyword>
<name>A0ABQ1YAG9_9BACL</name>
<feature type="signal peptide" evidence="1">
    <location>
        <begin position="1"/>
        <end position="24"/>
    </location>
</feature>
<evidence type="ECO:0000313" key="3">
    <source>
        <dbReference type="Proteomes" id="UP000659344"/>
    </source>
</evidence>
<dbReference type="EMBL" id="BMFT01000001">
    <property type="protein sequence ID" value="GGH18739.1"/>
    <property type="molecule type" value="Genomic_DNA"/>
</dbReference>
<organism evidence="2 3">
    <name type="scientific">Paenibacillus segetis</name>
    <dbReference type="NCBI Taxonomy" id="1325360"/>
    <lineage>
        <taxon>Bacteria</taxon>
        <taxon>Bacillati</taxon>
        <taxon>Bacillota</taxon>
        <taxon>Bacilli</taxon>
        <taxon>Bacillales</taxon>
        <taxon>Paenibacillaceae</taxon>
        <taxon>Paenibacillus</taxon>
    </lineage>
</organism>
<evidence type="ECO:0000256" key="1">
    <source>
        <dbReference type="SAM" id="SignalP"/>
    </source>
</evidence>
<feature type="chain" id="PRO_5046579199" evidence="1">
    <location>
        <begin position="25"/>
        <end position="231"/>
    </location>
</feature>